<feature type="binding site" evidence="15">
    <location>
        <position position="69"/>
    </location>
    <ligand>
        <name>Ca(2+)</name>
        <dbReference type="ChEBI" id="CHEBI:29108"/>
        <label>1</label>
    </ligand>
</feature>
<name>A0A4S8IK15_MUSBA</name>
<feature type="disulfide bond" evidence="17">
    <location>
        <begin position="117"/>
        <end position="326"/>
    </location>
</feature>
<keyword evidence="4 18" id="KW-0349">Heme</keyword>
<evidence type="ECO:0000256" key="4">
    <source>
        <dbReference type="ARBA" id="ARBA00022617"/>
    </source>
</evidence>
<dbReference type="FunFam" id="1.10.520.10:FF:000001">
    <property type="entry name" value="Peroxidase"/>
    <property type="match status" value="1"/>
</dbReference>
<keyword evidence="12 18" id="KW-0376">Hydrogen peroxide</keyword>
<feature type="site" description="Transition state stabilizer" evidence="16">
    <location>
        <position position="59"/>
    </location>
</feature>
<dbReference type="InterPro" id="IPR019793">
    <property type="entry name" value="Peroxidases_heam-ligand_BS"/>
</dbReference>
<evidence type="ECO:0000256" key="11">
    <source>
        <dbReference type="ARBA" id="ARBA00023283"/>
    </source>
</evidence>
<comment type="subcellular location">
    <subcellularLocation>
        <location evidence="18">Secreted</location>
    </subcellularLocation>
</comment>
<dbReference type="STRING" id="52838.A0A4S8IK15"/>
<dbReference type="InterPro" id="IPR002016">
    <property type="entry name" value="Haem_peroxidase"/>
</dbReference>
<dbReference type="PROSITE" id="PS50873">
    <property type="entry name" value="PEROXIDASE_4"/>
    <property type="match status" value="1"/>
</dbReference>
<evidence type="ECO:0000256" key="13">
    <source>
        <dbReference type="PIRSR" id="PIRSR600823-1"/>
    </source>
</evidence>
<evidence type="ECO:0000256" key="1">
    <source>
        <dbReference type="ARBA" id="ARBA00000189"/>
    </source>
</evidence>
<evidence type="ECO:0000256" key="14">
    <source>
        <dbReference type="PIRSR" id="PIRSR600823-2"/>
    </source>
</evidence>
<feature type="disulfide bond" evidence="17">
    <location>
        <begin position="194"/>
        <end position="226"/>
    </location>
</feature>
<keyword evidence="5 15" id="KW-0479">Metal-binding</keyword>
<keyword evidence="18" id="KW-0732">Signal</keyword>
<evidence type="ECO:0000256" key="6">
    <source>
        <dbReference type="ARBA" id="ARBA00022837"/>
    </source>
</evidence>
<feature type="domain" description="Plant heme peroxidase family profile" evidence="19">
    <location>
        <begin position="22"/>
        <end position="330"/>
    </location>
</feature>
<keyword evidence="11" id="KW-0873">Pyrrolidone carboxylic acid</keyword>
<evidence type="ECO:0000256" key="7">
    <source>
        <dbReference type="ARBA" id="ARBA00023002"/>
    </source>
</evidence>
<dbReference type="CDD" id="cd00693">
    <property type="entry name" value="secretory_peroxidase"/>
    <property type="match status" value="1"/>
</dbReference>
<feature type="disulfide bond" evidence="17">
    <location>
        <begin position="32"/>
        <end position="111"/>
    </location>
</feature>
<comment type="caution">
    <text evidence="20">The sequence shown here is derived from an EMBL/GenBank/DDBJ whole genome shotgun (WGS) entry which is preliminary data.</text>
</comment>
<dbReference type="InterPro" id="IPR000823">
    <property type="entry name" value="Peroxidase_pln"/>
</dbReference>
<dbReference type="GO" id="GO:0046872">
    <property type="term" value="F:metal ion binding"/>
    <property type="evidence" value="ECO:0007669"/>
    <property type="project" value="UniProtKB-UniRule"/>
</dbReference>
<feature type="signal peptide" evidence="18">
    <location>
        <begin position="1"/>
        <end position="22"/>
    </location>
</feature>
<dbReference type="EC" id="1.11.1.7" evidence="18"/>
<evidence type="ECO:0000313" key="21">
    <source>
        <dbReference type="Proteomes" id="UP000317650"/>
    </source>
</evidence>
<keyword evidence="6 15" id="KW-0106">Calcium</keyword>
<reference evidence="20 21" key="1">
    <citation type="journal article" date="2019" name="Nat. Plants">
        <title>Genome sequencing of Musa balbisiana reveals subgenome evolution and function divergence in polyploid bananas.</title>
        <authorList>
            <person name="Yao X."/>
        </authorList>
    </citation>
    <scope>NUCLEOTIDE SEQUENCE [LARGE SCALE GENOMIC DNA]</scope>
    <source>
        <strain evidence="21">cv. DH-PKW</strain>
        <tissue evidence="20">Leaves</tissue>
    </source>
</reference>
<feature type="binding site" evidence="15">
    <location>
        <position position="64"/>
    </location>
    <ligand>
        <name>Ca(2+)</name>
        <dbReference type="ChEBI" id="CHEBI:29108"/>
        <label>1</label>
    </ligand>
</feature>
<proteinExistence type="inferred from homology"/>
<organism evidence="20 21">
    <name type="scientific">Musa balbisiana</name>
    <name type="common">Banana</name>
    <dbReference type="NCBI Taxonomy" id="52838"/>
    <lineage>
        <taxon>Eukaryota</taxon>
        <taxon>Viridiplantae</taxon>
        <taxon>Streptophyta</taxon>
        <taxon>Embryophyta</taxon>
        <taxon>Tracheophyta</taxon>
        <taxon>Spermatophyta</taxon>
        <taxon>Magnoliopsida</taxon>
        <taxon>Liliopsida</taxon>
        <taxon>Zingiberales</taxon>
        <taxon>Musaceae</taxon>
        <taxon>Musa</taxon>
    </lineage>
</organism>
<feature type="binding site" evidence="15">
    <location>
        <position position="73"/>
    </location>
    <ligand>
        <name>Ca(2+)</name>
        <dbReference type="ChEBI" id="CHEBI:29108"/>
        <label>1</label>
    </ligand>
</feature>
<keyword evidence="8 15" id="KW-0408">Iron</keyword>
<evidence type="ECO:0000256" key="18">
    <source>
        <dbReference type="RuleBase" id="RU362060"/>
    </source>
</evidence>
<dbReference type="Gene3D" id="1.10.420.10">
    <property type="entry name" value="Peroxidase, domain 2"/>
    <property type="match status" value="1"/>
</dbReference>
<dbReference type="PRINTS" id="PR00458">
    <property type="entry name" value="PEROXIDASE"/>
</dbReference>
<dbReference type="AlphaFoldDB" id="A0A4S8IK15"/>
<comment type="similarity">
    <text evidence="2">Belongs to the peroxidase family. Ascorbate peroxidase subfamily.</text>
</comment>
<evidence type="ECO:0000313" key="20">
    <source>
        <dbReference type="EMBL" id="THU48721.1"/>
    </source>
</evidence>
<feature type="chain" id="PRO_5021019689" description="Peroxidase" evidence="18">
    <location>
        <begin position="23"/>
        <end position="333"/>
    </location>
</feature>
<comment type="catalytic activity">
    <reaction evidence="1 18">
        <text>2 a phenolic donor + H2O2 = 2 a phenolic radical donor + 2 H2O</text>
        <dbReference type="Rhea" id="RHEA:56136"/>
        <dbReference type="ChEBI" id="CHEBI:15377"/>
        <dbReference type="ChEBI" id="CHEBI:16240"/>
        <dbReference type="ChEBI" id="CHEBI:139520"/>
        <dbReference type="ChEBI" id="CHEBI:139521"/>
        <dbReference type="EC" id="1.11.1.7"/>
    </reaction>
</comment>
<dbReference type="InterPro" id="IPR033905">
    <property type="entry name" value="Secretory_peroxidase"/>
</dbReference>
<feature type="binding site" evidence="15">
    <location>
        <position position="239"/>
    </location>
    <ligand>
        <name>Ca(2+)</name>
        <dbReference type="ChEBI" id="CHEBI:29108"/>
        <label>2</label>
    </ligand>
</feature>
<sequence>MAALSSSLLLLFAAHFLTTSFSLELNFYRNSCPRAELIVKEVVQKHCQKDPSVPAGLIRLHFHDCFIKGCDASVLVDSTDYNIAEKEAPPNLTLRAFDVIDDIKAEVEKECSGVVSCADILALAARDGVALSGGEAYPLPTGRRDGTVSLMEDAHFPGPSFSVQAALSAFQTINLDLVDLTTLLGAHSIGLCHCGFFIDRLYNFHGSGLADPHIDPGLLDTLRHKCPFEVVEIKNVSKDPKVFMNQAAAASSSPFTLNTSFYRGLLDYWAVLRLDQNLAFTDFTSRLAASYVDDPKLFLAQFSKSMIKLGSVGVLTGRDGEIRSNCRSINDGI</sequence>
<dbReference type="GO" id="GO:0020037">
    <property type="term" value="F:heme binding"/>
    <property type="evidence" value="ECO:0007669"/>
    <property type="project" value="UniProtKB-UniRule"/>
</dbReference>
<keyword evidence="3 18" id="KW-0575">Peroxidase</keyword>
<feature type="binding site" description="axial binding residue" evidence="15">
    <location>
        <position position="187"/>
    </location>
    <ligand>
        <name>heme b</name>
        <dbReference type="ChEBI" id="CHEBI:60344"/>
    </ligand>
    <ligandPart>
        <name>Fe</name>
        <dbReference type="ChEBI" id="CHEBI:18248"/>
    </ligandPart>
</feature>
<keyword evidence="9 17" id="KW-1015">Disulfide bond</keyword>
<evidence type="ECO:0000256" key="5">
    <source>
        <dbReference type="ARBA" id="ARBA00022723"/>
    </source>
</evidence>
<dbReference type="FunFam" id="1.10.420.10:FF:000001">
    <property type="entry name" value="Peroxidase"/>
    <property type="match status" value="1"/>
</dbReference>
<evidence type="ECO:0000256" key="16">
    <source>
        <dbReference type="PIRSR" id="PIRSR600823-4"/>
    </source>
</evidence>
<feature type="binding site" evidence="14">
    <location>
        <position position="157"/>
    </location>
    <ligand>
        <name>substrate</name>
    </ligand>
</feature>
<gene>
    <name evidence="20" type="ORF">C4D60_Mb06t02000</name>
</gene>
<evidence type="ECO:0000256" key="3">
    <source>
        <dbReference type="ARBA" id="ARBA00022559"/>
    </source>
</evidence>
<feature type="active site" description="Proton acceptor" evidence="13">
    <location>
        <position position="63"/>
    </location>
</feature>
<dbReference type="InterPro" id="IPR010255">
    <property type="entry name" value="Haem_peroxidase_sf"/>
</dbReference>
<comment type="cofactor">
    <cofactor evidence="15 18">
        <name>heme b</name>
        <dbReference type="ChEBI" id="CHEBI:60344"/>
    </cofactor>
    <text evidence="15 18">Binds 1 heme b (iron(II)-protoporphyrin IX) group per subunit.</text>
</comment>
<evidence type="ECO:0000256" key="8">
    <source>
        <dbReference type="ARBA" id="ARBA00023004"/>
    </source>
</evidence>
<comment type="similarity">
    <text evidence="18">Belongs to the peroxidase family. Classical plant (class III) peroxidase subfamily.</text>
</comment>
<dbReference type="GO" id="GO:0140825">
    <property type="term" value="F:lactoperoxidase activity"/>
    <property type="evidence" value="ECO:0007669"/>
    <property type="project" value="UniProtKB-EC"/>
</dbReference>
<dbReference type="GO" id="GO:0005576">
    <property type="term" value="C:extracellular region"/>
    <property type="evidence" value="ECO:0007669"/>
    <property type="project" value="UniProtKB-SubCell"/>
</dbReference>
<evidence type="ECO:0000256" key="2">
    <source>
        <dbReference type="ARBA" id="ARBA00006873"/>
    </source>
</evidence>
<feature type="binding site" evidence="15">
    <location>
        <position position="71"/>
    </location>
    <ligand>
        <name>Ca(2+)</name>
        <dbReference type="ChEBI" id="CHEBI:29108"/>
        <label>1</label>
    </ligand>
</feature>
<dbReference type="Pfam" id="PF00141">
    <property type="entry name" value="peroxidase"/>
    <property type="match status" value="1"/>
</dbReference>
<feature type="binding site" evidence="15">
    <location>
        <position position="85"/>
    </location>
    <ligand>
        <name>Ca(2+)</name>
        <dbReference type="ChEBI" id="CHEBI:29108"/>
        <label>1</label>
    </ligand>
</feature>
<evidence type="ECO:0000259" key="19">
    <source>
        <dbReference type="PROSITE" id="PS50873"/>
    </source>
</evidence>
<dbReference type="PANTHER" id="PTHR31235">
    <property type="entry name" value="PEROXIDASE 25-RELATED"/>
    <property type="match status" value="1"/>
</dbReference>
<evidence type="ECO:0000256" key="12">
    <source>
        <dbReference type="ARBA" id="ARBA00023324"/>
    </source>
</evidence>
<dbReference type="SUPFAM" id="SSF48113">
    <property type="entry name" value="Heme-dependent peroxidases"/>
    <property type="match status" value="1"/>
</dbReference>
<evidence type="ECO:0000256" key="15">
    <source>
        <dbReference type="PIRSR" id="PIRSR600823-3"/>
    </source>
</evidence>
<dbReference type="Gene3D" id="1.10.520.10">
    <property type="match status" value="1"/>
</dbReference>
<comment type="cofactor">
    <cofactor evidence="15 18">
        <name>Ca(2+)</name>
        <dbReference type="ChEBI" id="CHEBI:29108"/>
    </cofactor>
    <text evidence="15 18">Binds 2 calcium ions per subunit.</text>
</comment>
<comment type="function">
    <text evidence="18">Removal of H(2)O(2), oxidation of toxic reductants, biosynthesis and degradation of lignin, suberization, auxin catabolism, response to environmental stresses such as wounding, pathogen attack and oxidative stress.</text>
</comment>
<feature type="disulfide bond" evidence="17">
    <location>
        <begin position="65"/>
        <end position="70"/>
    </location>
</feature>
<dbReference type="EMBL" id="PYDT01000009">
    <property type="protein sequence ID" value="THU48721.1"/>
    <property type="molecule type" value="Genomic_DNA"/>
</dbReference>
<protein>
    <recommendedName>
        <fullName evidence="18">Peroxidase</fullName>
        <ecNumber evidence="18">1.11.1.7</ecNumber>
    </recommendedName>
</protein>
<evidence type="ECO:0000256" key="9">
    <source>
        <dbReference type="ARBA" id="ARBA00023157"/>
    </source>
</evidence>
<dbReference type="Proteomes" id="UP000317650">
    <property type="component" value="Chromosome 6"/>
</dbReference>
<evidence type="ECO:0000256" key="17">
    <source>
        <dbReference type="PIRSR" id="PIRSR600823-5"/>
    </source>
</evidence>
<keyword evidence="18" id="KW-0964">Secreted</keyword>
<keyword evidence="7 18" id="KW-0560">Oxidoreductase</keyword>
<accession>A0A4S8IK15</accession>
<dbReference type="PROSITE" id="PS00435">
    <property type="entry name" value="PEROXIDASE_1"/>
    <property type="match status" value="1"/>
</dbReference>
<dbReference type="GO" id="GO:0042744">
    <property type="term" value="P:hydrogen peroxide catabolic process"/>
    <property type="evidence" value="ECO:0007669"/>
    <property type="project" value="UniProtKB-KW"/>
</dbReference>
<dbReference type="PRINTS" id="PR00461">
    <property type="entry name" value="PLPEROXIDASE"/>
</dbReference>
<keyword evidence="10" id="KW-0325">Glycoprotein</keyword>
<evidence type="ECO:0000256" key="10">
    <source>
        <dbReference type="ARBA" id="ARBA00023180"/>
    </source>
</evidence>
<dbReference type="GO" id="GO:0006979">
    <property type="term" value="P:response to oxidative stress"/>
    <property type="evidence" value="ECO:0007669"/>
    <property type="project" value="UniProtKB-UniRule"/>
</dbReference>
<keyword evidence="21" id="KW-1185">Reference proteome</keyword>